<evidence type="ECO:0000313" key="1">
    <source>
        <dbReference type="EMBL" id="MDA7028017.1"/>
    </source>
</evidence>
<sequence length="105" mass="12135">MFIKYDEYELLELFESEPDSIADDPDAGILIYSYKDNQDFELILTLDVYQLTCSLGITYKDFIVFSADFQNVTSIKKVENFLVISIGEEEKIKVKFTKQVGVELL</sequence>
<gene>
    <name evidence="1" type="ORF">PJ311_15700</name>
</gene>
<organism evidence="1 2">
    <name type="scientific">Bacillus changyiensis</name>
    <dbReference type="NCBI Taxonomy" id="3004103"/>
    <lineage>
        <taxon>Bacteria</taxon>
        <taxon>Bacillati</taxon>
        <taxon>Bacillota</taxon>
        <taxon>Bacilli</taxon>
        <taxon>Bacillales</taxon>
        <taxon>Bacillaceae</taxon>
        <taxon>Bacillus</taxon>
    </lineage>
</organism>
<accession>A0ABT4X7F3</accession>
<reference evidence="1 2" key="1">
    <citation type="submission" date="2023-01" db="EMBL/GenBank/DDBJ databases">
        <title>Bacillus changyiensis sp. nov., isolated from a coastal deposit.</title>
        <authorList>
            <person name="Xiao G."/>
            <person name="Lai Q."/>
            <person name="Hu Z."/>
            <person name="Shao Z."/>
        </authorList>
    </citation>
    <scope>NUCLEOTIDE SEQUENCE [LARGE SCALE GENOMIC DNA]</scope>
    <source>
        <strain evidence="1 2">CLL-7-23</strain>
    </source>
</reference>
<dbReference type="RefSeq" id="WP_271341842.1">
    <property type="nucleotide sequence ID" value="NZ_JAQKAB010000012.1"/>
</dbReference>
<proteinExistence type="predicted"/>
<dbReference type="Proteomes" id="UP001211894">
    <property type="component" value="Unassembled WGS sequence"/>
</dbReference>
<dbReference type="EMBL" id="JAQKAB010000012">
    <property type="protein sequence ID" value="MDA7028017.1"/>
    <property type="molecule type" value="Genomic_DNA"/>
</dbReference>
<comment type="caution">
    <text evidence="1">The sequence shown here is derived from an EMBL/GenBank/DDBJ whole genome shotgun (WGS) entry which is preliminary data.</text>
</comment>
<evidence type="ECO:0000313" key="2">
    <source>
        <dbReference type="Proteomes" id="UP001211894"/>
    </source>
</evidence>
<name>A0ABT4X7F3_9BACI</name>
<keyword evidence="2" id="KW-1185">Reference proteome</keyword>
<protein>
    <submittedName>
        <fullName evidence="1">Uncharacterized protein</fullName>
    </submittedName>
</protein>